<dbReference type="InterPro" id="IPR046896">
    <property type="entry name" value="Cup1-like_N"/>
</dbReference>
<proteinExistence type="predicted"/>
<dbReference type="KEGG" id="cdep:91090368"/>
<keyword evidence="4" id="KW-1185">Reference proteome</keyword>
<gene>
    <name evidence="3" type="ORF">L203_106160</name>
</gene>
<protein>
    <recommendedName>
        <fullName evidence="2">LYR motif-containing protein Cup1-like N-terminal domain-containing protein</fullName>
    </recommendedName>
</protein>
<reference evidence="3" key="3">
    <citation type="submission" date="2024-01" db="EMBL/GenBank/DDBJ databases">
        <authorList>
            <person name="Coelho M.A."/>
            <person name="David-Palma M."/>
            <person name="Shea T."/>
            <person name="Sun S."/>
            <person name="Cuomo C.A."/>
            <person name="Heitman J."/>
        </authorList>
    </citation>
    <scope>NUCLEOTIDE SEQUENCE</scope>
    <source>
        <strain evidence="3">CBS 7841</strain>
    </source>
</reference>
<evidence type="ECO:0000259" key="2">
    <source>
        <dbReference type="Pfam" id="PF20263"/>
    </source>
</evidence>
<sequence length="373" mass="43277">MQMILLSPPSTSLQLPPAKLYRLFLQHLRFIPDPQVWSTLVPRFRKLLSTPGPSPMSTPEADFDRAMEIREWRRQKAMKKARKEFNRLRAAVACHPHAFARLLSESYGQRGASRWKRLETISEPYSSTVLKTPLPSILSPLRPPEPAPDETQPRARKTVPACRLRKMAERLIQRDWKYVKAPIYIPRLPPDTDNDAGRGKTIILNLRHLANLSERPEGLDLTCLPFSLQMIFPRNATRQLVLPLPPYPPPRPKATRSNPSTWKLPTKLDRRLMMRTYRRLWNSLVWVRPVGPASALGPQKWIKCRYEDILRWENDITFRDEVSVEEDKVRKMTKKGKVTARAASEMLDPIKWKSGTVNDFRWLSIQKQTSPDT</sequence>
<feature type="region of interest" description="Disordered" evidence="1">
    <location>
        <begin position="136"/>
        <end position="158"/>
    </location>
</feature>
<reference evidence="3" key="2">
    <citation type="journal article" date="2022" name="Elife">
        <title>Obligate sexual reproduction of a homothallic fungus closely related to the Cryptococcus pathogenic species complex.</title>
        <authorList>
            <person name="Passer A.R."/>
            <person name="Clancey S.A."/>
            <person name="Shea T."/>
            <person name="David-Palma M."/>
            <person name="Averette A.F."/>
            <person name="Boekhout T."/>
            <person name="Porcel B.M."/>
            <person name="Nowrousian M."/>
            <person name="Cuomo C.A."/>
            <person name="Sun S."/>
            <person name="Heitman J."/>
            <person name="Coelho M.A."/>
        </authorList>
    </citation>
    <scope>NUCLEOTIDE SEQUENCE</scope>
    <source>
        <strain evidence="3">CBS 7841</strain>
    </source>
</reference>
<dbReference type="GeneID" id="91090368"/>
<accession>A0AAJ8M3W0</accession>
<name>A0AAJ8M3W0_9TREE</name>
<reference evidence="3" key="1">
    <citation type="submission" date="2016-06" db="EMBL/GenBank/DDBJ databases">
        <authorList>
            <person name="Cuomo C."/>
            <person name="Litvintseva A."/>
            <person name="Heitman J."/>
            <person name="Chen Y."/>
            <person name="Sun S."/>
            <person name="Springer D."/>
            <person name="Dromer F."/>
            <person name="Young S."/>
            <person name="Zeng Q."/>
            <person name="Chapman S."/>
            <person name="Gujja S."/>
            <person name="Saif S."/>
            <person name="Birren B."/>
        </authorList>
    </citation>
    <scope>NUCLEOTIDE SEQUENCE</scope>
    <source>
        <strain evidence="3">CBS 7841</strain>
    </source>
</reference>
<dbReference type="RefSeq" id="XP_066071615.1">
    <property type="nucleotide sequence ID" value="XM_066215518.1"/>
</dbReference>
<evidence type="ECO:0000313" key="4">
    <source>
        <dbReference type="Proteomes" id="UP000094043"/>
    </source>
</evidence>
<dbReference type="Pfam" id="PF20263">
    <property type="entry name" value="LYRM2-like"/>
    <property type="match status" value="1"/>
</dbReference>
<dbReference type="Proteomes" id="UP000094043">
    <property type="component" value="Chromosome 8"/>
</dbReference>
<dbReference type="EMBL" id="CP143791">
    <property type="protein sequence ID" value="WVN90915.1"/>
    <property type="molecule type" value="Genomic_DNA"/>
</dbReference>
<evidence type="ECO:0000256" key="1">
    <source>
        <dbReference type="SAM" id="MobiDB-lite"/>
    </source>
</evidence>
<organism evidence="3 4">
    <name type="scientific">Cryptococcus depauperatus CBS 7841</name>
    <dbReference type="NCBI Taxonomy" id="1295531"/>
    <lineage>
        <taxon>Eukaryota</taxon>
        <taxon>Fungi</taxon>
        <taxon>Dikarya</taxon>
        <taxon>Basidiomycota</taxon>
        <taxon>Agaricomycotina</taxon>
        <taxon>Tremellomycetes</taxon>
        <taxon>Tremellales</taxon>
        <taxon>Cryptococcaceae</taxon>
        <taxon>Cryptococcus</taxon>
    </lineage>
</organism>
<dbReference type="AlphaFoldDB" id="A0AAJ8M3W0"/>
<feature type="domain" description="LYR motif-containing protein Cup1-like N-terminal" evidence="2">
    <location>
        <begin position="20"/>
        <end position="118"/>
    </location>
</feature>
<evidence type="ECO:0000313" key="3">
    <source>
        <dbReference type="EMBL" id="WVN90915.1"/>
    </source>
</evidence>